<evidence type="ECO:0000313" key="1">
    <source>
        <dbReference type="EMBL" id="TQJ13707.1"/>
    </source>
</evidence>
<dbReference type="Pfam" id="PF13826">
    <property type="entry name" value="Monooxy_af470-like"/>
    <property type="match status" value="1"/>
</dbReference>
<keyword evidence="2" id="KW-1185">Reference proteome</keyword>
<proteinExistence type="predicted"/>
<dbReference type="Proteomes" id="UP000320806">
    <property type="component" value="Unassembled WGS sequence"/>
</dbReference>
<gene>
    <name evidence="1" type="ORF">FB459_1133</name>
</gene>
<accession>A0A542EEF3</accession>
<dbReference type="OrthoDB" id="7566033at2"/>
<organism evidence="1 2">
    <name type="scientific">Yimella lutea</name>
    <dbReference type="NCBI Taxonomy" id="587872"/>
    <lineage>
        <taxon>Bacteria</taxon>
        <taxon>Bacillati</taxon>
        <taxon>Actinomycetota</taxon>
        <taxon>Actinomycetes</taxon>
        <taxon>Micrococcales</taxon>
        <taxon>Dermacoccaceae</taxon>
        <taxon>Yimella</taxon>
    </lineage>
</organism>
<dbReference type="RefSeq" id="WP_141927723.1">
    <property type="nucleotide sequence ID" value="NZ_BAABCI010000002.1"/>
</dbReference>
<reference evidence="1 2" key="1">
    <citation type="submission" date="2019-06" db="EMBL/GenBank/DDBJ databases">
        <title>Sequencing the genomes of 1000 actinobacteria strains.</title>
        <authorList>
            <person name="Klenk H.-P."/>
        </authorList>
    </citation>
    <scope>NUCLEOTIDE SEQUENCE [LARGE SCALE GENOMIC DNA]</scope>
    <source>
        <strain evidence="1 2">DSM 19828</strain>
    </source>
</reference>
<dbReference type="AlphaFoldDB" id="A0A542EEF3"/>
<dbReference type="InterPro" id="IPR025444">
    <property type="entry name" value="Monooxy_af470"/>
</dbReference>
<sequence>MARTGSGIHCGRYTNQPVDAAVVFLIGMRFNAIHRPDRWAPVFTAMPKMLKYLAQRPEVGMMAYDLWFGRTTLALTYWRSVQHLQDFASDREAPHLEPWRAFMRRVGDDGTVGIWHETYEISPGSHETVYANMPAFGLGKAVGVRPVGAGTTTARRRMQEAGTGRQLTG</sequence>
<evidence type="ECO:0000313" key="2">
    <source>
        <dbReference type="Proteomes" id="UP000320806"/>
    </source>
</evidence>
<name>A0A542EEF3_9MICO</name>
<protein>
    <submittedName>
        <fullName evidence="1">Uncharacterized protein DUF4188</fullName>
    </submittedName>
</protein>
<dbReference type="EMBL" id="VFMO01000001">
    <property type="protein sequence ID" value="TQJ13707.1"/>
    <property type="molecule type" value="Genomic_DNA"/>
</dbReference>
<comment type="caution">
    <text evidence="1">The sequence shown here is derived from an EMBL/GenBank/DDBJ whole genome shotgun (WGS) entry which is preliminary data.</text>
</comment>